<gene>
    <name evidence="1" type="primary">ga16172</name>
    <name evidence="1" type="ORF">PR202_ga16172</name>
</gene>
<dbReference type="GO" id="GO:0045046">
    <property type="term" value="P:protein import into peroxisome membrane"/>
    <property type="evidence" value="ECO:0007669"/>
    <property type="project" value="TreeGrafter"/>
</dbReference>
<organism evidence="1 2">
    <name type="scientific">Eleusine coracana subsp. coracana</name>
    <dbReference type="NCBI Taxonomy" id="191504"/>
    <lineage>
        <taxon>Eukaryota</taxon>
        <taxon>Viridiplantae</taxon>
        <taxon>Streptophyta</taxon>
        <taxon>Embryophyta</taxon>
        <taxon>Tracheophyta</taxon>
        <taxon>Spermatophyta</taxon>
        <taxon>Magnoliopsida</taxon>
        <taxon>Liliopsida</taxon>
        <taxon>Poales</taxon>
        <taxon>Poaceae</taxon>
        <taxon>PACMAD clade</taxon>
        <taxon>Chloridoideae</taxon>
        <taxon>Cynodonteae</taxon>
        <taxon>Eleusininae</taxon>
        <taxon>Eleusine</taxon>
    </lineage>
</organism>
<dbReference type="Pfam" id="PF04882">
    <property type="entry name" value="Peroxin-3"/>
    <property type="match status" value="1"/>
</dbReference>
<dbReference type="Proteomes" id="UP001054889">
    <property type="component" value="Unassembled WGS sequence"/>
</dbReference>
<reference evidence="1" key="2">
    <citation type="submission" date="2021-12" db="EMBL/GenBank/DDBJ databases">
        <title>Resequencing data analysis of finger millet.</title>
        <authorList>
            <person name="Hatakeyama M."/>
            <person name="Aluri S."/>
            <person name="Balachadran M.T."/>
            <person name="Sivarajan S.R."/>
            <person name="Poveda L."/>
            <person name="Shimizu-Inatsugi R."/>
            <person name="Schlapbach R."/>
            <person name="Sreeman S.M."/>
            <person name="Shimizu K.K."/>
        </authorList>
    </citation>
    <scope>NUCLEOTIDE SEQUENCE</scope>
</reference>
<comment type="caution">
    <text evidence="1">The sequence shown here is derived from an EMBL/GenBank/DDBJ whole genome shotgun (WGS) entry which is preliminary data.</text>
</comment>
<dbReference type="GO" id="GO:0005778">
    <property type="term" value="C:peroxisomal membrane"/>
    <property type="evidence" value="ECO:0007669"/>
    <property type="project" value="InterPro"/>
</dbReference>
<name>A0AAV5CLU8_ELECO</name>
<sequence>MLASARGFWARHRRKILVSLGVAGVGYAAYRLYDAHRSQLVRVEELRAREEQTADELVKNQVQVTILGRHLYLDFAHDTDGAELQVESDTFSKNGHKDFLATADYLATYGINALIAQMQHAATEILKEKQLKDPMSMDQVLQTMLQILDLFTSLCEDNSWINYLIPENANLYAQLMAVSSSGLDDTTLLKDVRKLDQLMSETRIVLASDDFKNIMERSLRKISEVVVEDLVAQIGTPIPPLGLPLAKLLARVAQLSLPLLEEPNNNKHIQIIRSMPEVELFYTFLYANMPPET</sequence>
<evidence type="ECO:0000313" key="2">
    <source>
        <dbReference type="Proteomes" id="UP001054889"/>
    </source>
</evidence>
<reference evidence="1" key="1">
    <citation type="journal article" date="2018" name="DNA Res.">
        <title>Multiple hybrid de novo genome assembly of finger millet, an orphan allotetraploid crop.</title>
        <authorList>
            <person name="Hatakeyama M."/>
            <person name="Aluri S."/>
            <person name="Balachadran M.T."/>
            <person name="Sivarajan S.R."/>
            <person name="Patrignani A."/>
            <person name="Gruter S."/>
            <person name="Poveda L."/>
            <person name="Shimizu-Inatsugi R."/>
            <person name="Baeten J."/>
            <person name="Francoijs K.J."/>
            <person name="Nataraja K.N."/>
            <person name="Reddy Y.A.N."/>
            <person name="Phadnis S."/>
            <person name="Ravikumar R.L."/>
            <person name="Schlapbach R."/>
            <person name="Sreeman S.M."/>
            <person name="Shimizu K.K."/>
        </authorList>
    </citation>
    <scope>NUCLEOTIDE SEQUENCE</scope>
</reference>
<dbReference type="InterPro" id="IPR006966">
    <property type="entry name" value="Peroxin-3"/>
</dbReference>
<protein>
    <submittedName>
        <fullName evidence="1">Uncharacterized protein</fullName>
    </submittedName>
</protein>
<dbReference type="AlphaFoldDB" id="A0AAV5CLU8"/>
<proteinExistence type="predicted"/>
<evidence type="ECO:0000313" key="1">
    <source>
        <dbReference type="EMBL" id="GJM99104.1"/>
    </source>
</evidence>
<dbReference type="PANTHER" id="PTHR28080:SF1">
    <property type="entry name" value="PEROXISOMAL BIOGENESIS FACTOR 3"/>
    <property type="match status" value="1"/>
</dbReference>
<dbReference type="GO" id="GO:0030674">
    <property type="term" value="F:protein-macromolecule adaptor activity"/>
    <property type="evidence" value="ECO:0007669"/>
    <property type="project" value="TreeGrafter"/>
</dbReference>
<accession>A0AAV5CLU8</accession>
<dbReference type="EMBL" id="BQKI01000007">
    <property type="protein sequence ID" value="GJM99104.1"/>
    <property type="molecule type" value="Genomic_DNA"/>
</dbReference>
<keyword evidence="2" id="KW-1185">Reference proteome</keyword>
<dbReference type="PANTHER" id="PTHR28080">
    <property type="entry name" value="PEROXISOMAL BIOGENESIS FACTOR 3"/>
    <property type="match status" value="1"/>
</dbReference>